<protein>
    <submittedName>
        <fullName evidence="1">GAF domain-containing protein</fullName>
    </submittedName>
</protein>
<dbReference type="InterPro" id="IPR029016">
    <property type="entry name" value="GAF-like_dom_sf"/>
</dbReference>
<dbReference type="EMBL" id="JBHSED010000003">
    <property type="protein sequence ID" value="MFC4302215.1"/>
    <property type="molecule type" value="Genomic_DNA"/>
</dbReference>
<dbReference type="Gene3D" id="3.30.450.40">
    <property type="match status" value="1"/>
</dbReference>
<evidence type="ECO:0000313" key="1">
    <source>
        <dbReference type="EMBL" id="MFC4302215.1"/>
    </source>
</evidence>
<accession>A0ABV8S4E1</accession>
<evidence type="ECO:0000313" key="2">
    <source>
        <dbReference type="Proteomes" id="UP001595755"/>
    </source>
</evidence>
<dbReference type="Proteomes" id="UP001595755">
    <property type="component" value="Unassembled WGS sequence"/>
</dbReference>
<dbReference type="SUPFAM" id="SSF55781">
    <property type="entry name" value="GAF domain-like"/>
    <property type="match status" value="1"/>
</dbReference>
<comment type="caution">
    <text evidence="1">The sequence shown here is derived from an EMBL/GenBank/DDBJ whole genome shotgun (WGS) entry which is preliminary data.</text>
</comment>
<gene>
    <name evidence="1" type="ORF">ACFO1S_02025</name>
</gene>
<organism evidence="1 2">
    <name type="scientific">Cohnella boryungensis</name>
    <dbReference type="NCBI Taxonomy" id="768479"/>
    <lineage>
        <taxon>Bacteria</taxon>
        <taxon>Bacillati</taxon>
        <taxon>Bacillota</taxon>
        <taxon>Bacilli</taxon>
        <taxon>Bacillales</taxon>
        <taxon>Paenibacillaceae</taxon>
        <taxon>Cohnella</taxon>
    </lineage>
</organism>
<reference evidence="2" key="1">
    <citation type="journal article" date="2019" name="Int. J. Syst. Evol. Microbiol.">
        <title>The Global Catalogue of Microorganisms (GCM) 10K type strain sequencing project: providing services to taxonomists for standard genome sequencing and annotation.</title>
        <authorList>
            <consortium name="The Broad Institute Genomics Platform"/>
            <consortium name="The Broad Institute Genome Sequencing Center for Infectious Disease"/>
            <person name="Wu L."/>
            <person name="Ma J."/>
        </authorList>
    </citation>
    <scope>NUCLEOTIDE SEQUENCE [LARGE SCALE GENOMIC DNA]</scope>
    <source>
        <strain evidence="2">CGMCC 4.1641</strain>
    </source>
</reference>
<keyword evidence="2" id="KW-1185">Reference proteome</keyword>
<name>A0ABV8S4E1_9BACL</name>
<dbReference type="RefSeq" id="WP_204600902.1">
    <property type="nucleotide sequence ID" value="NZ_JBHSED010000003.1"/>
</dbReference>
<proteinExistence type="predicted"/>
<sequence length="143" mass="16041">MQAQELQIQGTLNGLRAEVGSDVSALAIIDRRERYSRWKWVSGNLNERYLNISVRYGQGIEGEVIKVGRGLAWSYEESKKHAGYSIILTERLVSAYAVPVMEEQEIAGILLVGDRTQRAYEASQRQAVTKAAAEIAERFPDLL</sequence>